<evidence type="ECO:0000313" key="9">
    <source>
        <dbReference type="Proteomes" id="UP000007963"/>
    </source>
</evidence>
<comment type="subcellular location">
    <subcellularLocation>
        <location evidence="1">Membrane</location>
        <topology evidence="1">Multi-pass membrane protein</topology>
    </subcellularLocation>
</comment>
<dbReference type="HOGENOM" id="CLU_700153_0_0_1"/>
<feature type="transmembrane region" description="Helical" evidence="6">
    <location>
        <begin position="177"/>
        <end position="203"/>
    </location>
</feature>
<feature type="transmembrane region" description="Helical" evidence="6">
    <location>
        <begin position="133"/>
        <end position="152"/>
    </location>
</feature>
<feature type="transmembrane region" description="Helical" evidence="6">
    <location>
        <begin position="96"/>
        <end position="121"/>
    </location>
</feature>
<dbReference type="OrthoDB" id="10017208at2759"/>
<feature type="domain" description="Rhodopsin" evidence="7">
    <location>
        <begin position="95"/>
        <end position="276"/>
    </location>
</feature>
<dbReference type="GeneID" id="4322498"/>
<protein>
    <recommendedName>
        <fullName evidence="7">Rhodopsin domain-containing protein</fullName>
    </recommendedName>
</protein>
<reference evidence="9" key="1">
    <citation type="submission" date="2005-09" db="EMBL/GenBank/DDBJ databases">
        <title>Annotation of the Aspergillus terreus NIH2624 genome.</title>
        <authorList>
            <person name="Birren B.W."/>
            <person name="Lander E.S."/>
            <person name="Galagan J.E."/>
            <person name="Nusbaum C."/>
            <person name="Devon K."/>
            <person name="Henn M."/>
            <person name="Ma L.-J."/>
            <person name="Jaffe D.B."/>
            <person name="Butler J."/>
            <person name="Alvarez P."/>
            <person name="Gnerre S."/>
            <person name="Grabherr M."/>
            <person name="Kleber M."/>
            <person name="Mauceli E.W."/>
            <person name="Brockman W."/>
            <person name="Rounsley S."/>
            <person name="Young S.K."/>
            <person name="LaButti K."/>
            <person name="Pushparaj V."/>
            <person name="DeCaprio D."/>
            <person name="Crawford M."/>
            <person name="Koehrsen M."/>
            <person name="Engels R."/>
            <person name="Montgomery P."/>
            <person name="Pearson M."/>
            <person name="Howarth C."/>
            <person name="Larson L."/>
            <person name="Luoma S."/>
            <person name="White J."/>
            <person name="Alvarado L."/>
            <person name="Kodira C.D."/>
            <person name="Zeng Q."/>
            <person name="Oleary S."/>
            <person name="Yandava C."/>
            <person name="Denning D.W."/>
            <person name="Nierman W.C."/>
            <person name="Milne T."/>
            <person name="Madden K."/>
        </authorList>
    </citation>
    <scope>NUCLEOTIDE SEQUENCE [LARGE SCALE GENOMIC DNA]</scope>
    <source>
        <strain evidence="9">NIH 2624 / FGSC A1156</strain>
    </source>
</reference>
<evidence type="ECO:0000256" key="5">
    <source>
        <dbReference type="ARBA" id="ARBA00038359"/>
    </source>
</evidence>
<dbReference type="OMA" id="CIATIFF"/>
<keyword evidence="4 6" id="KW-0472">Membrane</keyword>
<evidence type="ECO:0000256" key="6">
    <source>
        <dbReference type="SAM" id="Phobius"/>
    </source>
</evidence>
<dbReference type="InterPro" id="IPR049326">
    <property type="entry name" value="Rhodopsin_dom_fungi"/>
</dbReference>
<dbReference type="eggNOG" id="ENOG502SN6G">
    <property type="taxonomic scope" value="Eukaryota"/>
</dbReference>
<dbReference type="Pfam" id="PF20684">
    <property type="entry name" value="Fung_rhodopsin"/>
    <property type="match status" value="1"/>
</dbReference>
<feature type="transmembrane region" description="Helical" evidence="6">
    <location>
        <begin position="71"/>
        <end position="90"/>
    </location>
</feature>
<dbReference type="PANTHER" id="PTHR33048">
    <property type="entry name" value="PTH11-LIKE INTEGRAL MEMBRANE PROTEIN (AFU_ORTHOLOGUE AFUA_5G11245)"/>
    <property type="match status" value="1"/>
</dbReference>
<comment type="similarity">
    <text evidence="5">Belongs to the SAT4 family.</text>
</comment>
<dbReference type="PANTHER" id="PTHR33048:SF47">
    <property type="entry name" value="INTEGRAL MEMBRANE PROTEIN-RELATED"/>
    <property type="match status" value="1"/>
</dbReference>
<feature type="transmembrane region" description="Helical" evidence="6">
    <location>
        <begin position="215"/>
        <end position="233"/>
    </location>
</feature>
<evidence type="ECO:0000256" key="3">
    <source>
        <dbReference type="ARBA" id="ARBA00022989"/>
    </source>
</evidence>
<evidence type="ECO:0000256" key="2">
    <source>
        <dbReference type="ARBA" id="ARBA00022692"/>
    </source>
</evidence>
<dbReference type="VEuPathDB" id="FungiDB:ATEG_07567"/>
<accession>Q0CFG7</accession>
<dbReference type="Proteomes" id="UP000007963">
    <property type="component" value="Unassembled WGS sequence"/>
</dbReference>
<sequence>MLATTTSTTELRDDIKTRWFAFNVYELDHASRNTTHRAWHCEQVLGLAVICANRVHNTTWSVYPMGVHWRATYIAVPIAGSCIATIFFALRLWSRYLIFWIIQKFWPLSQLCVKVSIIILLRQLLGIFGRIRLATTILLVFTVAWSITAIVADTLQCLPVRYFWIKSIDGYCISGQAALFISVGALSLLEDIVLVVLPVAVVWRLKLARPQKIQITLLFSAGVITCVFSLLRLVEFPNYKTGNLTQSGTLETIYTLVELFLAIMCASVVLMRPAVQLCLRGCGCFPRRGPQEKPSSPSSDFAHLFPEFVYGTNFNTRSQDAYSEVRARAYRTPTLEMSQNLSDLAVHGIVVETSIDRDVRDREAILATIGDMGSIGRSTFGGSVRTGSVGSLHK</sequence>
<dbReference type="RefSeq" id="XP_001216188.1">
    <property type="nucleotide sequence ID" value="XM_001216188.1"/>
</dbReference>
<keyword evidence="2 6" id="KW-0812">Transmembrane</keyword>
<feature type="transmembrane region" description="Helical" evidence="6">
    <location>
        <begin position="253"/>
        <end position="271"/>
    </location>
</feature>
<keyword evidence="3 6" id="KW-1133">Transmembrane helix</keyword>
<dbReference type="STRING" id="341663.Q0CFG7"/>
<name>Q0CFG7_ASPTN</name>
<evidence type="ECO:0000256" key="4">
    <source>
        <dbReference type="ARBA" id="ARBA00023136"/>
    </source>
</evidence>
<organism evidence="8 9">
    <name type="scientific">Aspergillus terreus (strain NIH 2624 / FGSC A1156)</name>
    <dbReference type="NCBI Taxonomy" id="341663"/>
    <lineage>
        <taxon>Eukaryota</taxon>
        <taxon>Fungi</taxon>
        <taxon>Dikarya</taxon>
        <taxon>Ascomycota</taxon>
        <taxon>Pezizomycotina</taxon>
        <taxon>Eurotiomycetes</taxon>
        <taxon>Eurotiomycetidae</taxon>
        <taxon>Eurotiales</taxon>
        <taxon>Aspergillaceae</taxon>
        <taxon>Aspergillus</taxon>
        <taxon>Aspergillus subgen. Circumdati</taxon>
    </lineage>
</organism>
<evidence type="ECO:0000259" key="7">
    <source>
        <dbReference type="Pfam" id="PF20684"/>
    </source>
</evidence>
<proteinExistence type="inferred from homology"/>
<dbReference type="AlphaFoldDB" id="Q0CFG7"/>
<gene>
    <name evidence="8" type="ORF">ATEG_07567</name>
</gene>
<dbReference type="EMBL" id="CH476604">
    <property type="protein sequence ID" value="EAU31829.1"/>
    <property type="molecule type" value="Genomic_DNA"/>
</dbReference>
<evidence type="ECO:0000313" key="8">
    <source>
        <dbReference type="EMBL" id="EAU31829.1"/>
    </source>
</evidence>
<evidence type="ECO:0000256" key="1">
    <source>
        <dbReference type="ARBA" id="ARBA00004141"/>
    </source>
</evidence>
<dbReference type="GO" id="GO:0016020">
    <property type="term" value="C:membrane"/>
    <property type="evidence" value="ECO:0007669"/>
    <property type="project" value="UniProtKB-SubCell"/>
</dbReference>
<dbReference type="InterPro" id="IPR052337">
    <property type="entry name" value="SAT4-like"/>
</dbReference>